<feature type="region of interest" description="Disordered" evidence="6">
    <location>
        <begin position="473"/>
        <end position="503"/>
    </location>
</feature>
<dbReference type="PROSITE" id="PS50157">
    <property type="entry name" value="ZINC_FINGER_C2H2_2"/>
    <property type="match status" value="4"/>
</dbReference>
<comment type="subcellular location">
    <subcellularLocation>
        <location evidence="1">Nucleus</location>
    </subcellularLocation>
</comment>
<reference evidence="8" key="3">
    <citation type="submission" date="2025-09" db="UniProtKB">
        <authorList>
            <consortium name="Ensembl"/>
        </authorList>
    </citation>
    <scope>IDENTIFICATION</scope>
</reference>
<evidence type="ECO:0000313" key="8">
    <source>
        <dbReference type="Ensembl" id="ENSSORP00005044455.1"/>
    </source>
</evidence>
<evidence type="ECO:0000256" key="3">
    <source>
        <dbReference type="ARBA" id="ARBA00022737"/>
    </source>
</evidence>
<dbReference type="SMART" id="SM00355">
    <property type="entry name" value="ZnF_C2H2"/>
    <property type="match status" value="8"/>
</dbReference>
<evidence type="ECO:0000256" key="6">
    <source>
        <dbReference type="SAM" id="MobiDB-lite"/>
    </source>
</evidence>
<dbReference type="SUPFAM" id="SSF57667">
    <property type="entry name" value="beta-beta-alpha zinc fingers"/>
    <property type="match status" value="2"/>
</dbReference>
<feature type="region of interest" description="Disordered" evidence="6">
    <location>
        <begin position="228"/>
        <end position="276"/>
    </location>
</feature>
<dbReference type="PANTHER" id="PTHR45891:SF1">
    <property type="entry name" value="ZINC FINGER HOMEOBOX PROTEIN 2"/>
    <property type="match status" value="1"/>
</dbReference>
<dbReference type="PROSITE" id="PS00028">
    <property type="entry name" value="ZINC_FINGER_C2H2_1"/>
    <property type="match status" value="4"/>
</dbReference>
<dbReference type="InterPro" id="IPR051968">
    <property type="entry name" value="ZnFinger_Homeobox_TR"/>
</dbReference>
<keyword evidence="5" id="KW-0863">Zinc-finger</keyword>
<dbReference type="Proteomes" id="UP000472271">
    <property type="component" value="Chromosome 6"/>
</dbReference>
<accession>A0A673BRM1</accession>
<sequence>MRLSGGELSLSMRLTTPSLSPTGPLSLCVFQCLICSSFSSDSLESVEQHLNTPRSLPQSEWCSLVAGGCHCRLCGYTTPLRANFSLHCQTDRHRTRYQLAAHLQEGGDRGQEGAALIAKGNPVQLRCNLCDYVTSSFEKLRGHSLSSHHEAGIRVYRFLQQYDGEVDGGSWLFHCLLCNHSSSSKLQVLKHSQTPTHQQREGLLQLQPMGGEELAAIFTIRKNTDGVTGENMIEDTRGEEKEKRESLPSVKRPSSGGGETENSISTKRPKIHQQNENQQTVQCPLCQVKLPYTHLKQHLTHVHSVAQDCVDKLISTVSECVYFAVCAFVRIYFYHSYSAISVPAPPFLSLPSSLPVSYALPLPYSLSVSRAVFFVRCPLCPPSLSLDPPPLTDRHGYRFRCSRCSLAFPTQEKLQLHWQYHAMRAATECPLCSRQCRSQEALQRHMQNTHSQLDNTQGQNTHLLPHTAQYMEHNKKKGQHEEIISEPSSSSLNKKNSNPTLDRYLDPSRPYKCTICSESFTQKTILLVHFNSVSHLHRARRALQDSGTGVTAPEATRGPDARPYRCRLCGVGYSQSSTLDIHLRSVLHQTRARAAQNPASQTPTSSVTTPVTLPTTTTQPATTREETSKSLPFPKRPDVAISSTSSLLAPGLVTESQTALTNTVDSQQAKKRVAELLASRNQ</sequence>
<dbReference type="Ensembl" id="ENSSORT00005045578.1">
    <property type="protein sequence ID" value="ENSSORP00005044455.1"/>
    <property type="gene ID" value="ENSSORG00005020472.1"/>
</dbReference>
<organism evidence="8 9">
    <name type="scientific">Sphaeramia orbicularis</name>
    <name type="common">orbiculate cardinalfish</name>
    <dbReference type="NCBI Taxonomy" id="375764"/>
    <lineage>
        <taxon>Eukaryota</taxon>
        <taxon>Metazoa</taxon>
        <taxon>Chordata</taxon>
        <taxon>Craniata</taxon>
        <taxon>Vertebrata</taxon>
        <taxon>Euteleostomi</taxon>
        <taxon>Actinopterygii</taxon>
        <taxon>Neopterygii</taxon>
        <taxon>Teleostei</taxon>
        <taxon>Neoteleostei</taxon>
        <taxon>Acanthomorphata</taxon>
        <taxon>Gobiaria</taxon>
        <taxon>Kurtiformes</taxon>
        <taxon>Apogonoidei</taxon>
        <taxon>Apogonidae</taxon>
        <taxon>Apogoninae</taxon>
        <taxon>Sphaeramia</taxon>
    </lineage>
</organism>
<feature type="compositionally biased region" description="Basic and acidic residues" evidence="6">
    <location>
        <begin position="234"/>
        <end position="246"/>
    </location>
</feature>
<keyword evidence="9" id="KW-1185">Reference proteome</keyword>
<dbReference type="GO" id="GO:0000981">
    <property type="term" value="F:DNA-binding transcription factor activity, RNA polymerase II-specific"/>
    <property type="evidence" value="ECO:0007669"/>
    <property type="project" value="TreeGrafter"/>
</dbReference>
<feature type="region of interest" description="Disordered" evidence="6">
    <location>
        <begin position="542"/>
        <end position="561"/>
    </location>
</feature>
<dbReference type="AlphaFoldDB" id="A0A673BRM1"/>
<evidence type="ECO:0000256" key="5">
    <source>
        <dbReference type="PROSITE-ProRule" id="PRU00042"/>
    </source>
</evidence>
<evidence type="ECO:0000256" key="1">
    <source>
        <dbReference type="ARBA" id="ARBA00004123"/>
    </source>
</evidence>
<proteinExistence type="predicted"/>
<dbReference type="InParanoid" id="A0A673BRM1"/>
<dbReference type="GO" id="GO:0000978">
    <property type="term" value="F:RNA polymerase II cis-regulatory region sequence-specific DNA binding"/>
    <property type="evidence" value="ECO:0007669"/>
    <property type="project" value="TreeGrafter"/>
</dbReference>
<feature type="domain" description="C2H2-type" evidence="7">
    <location>
        <begin position="564"/>
        <end position="593"/>
    </location>
</feature>
<feature type="domain" description="C2H2-type" evidence="7">
    <location>
        <begin position="511"/>
        <end position="542"/>
    </location>
</feature>
<dbReference type="InterPro" id="IPR013087">
    <property type="entry name" value="Znf_C2H2_type"/>
</dbReference>
<dbReference type="PANTHER" id="PTHR45891">
    <property type="entry name" value="ZINC FINGER HOMEOBOX PROTEIN"/>
    <property type="match status" value="1"/>
</dbReference>
<evidence type="ECO:0000256" key="2">
    <source>
        <dbReference type="ARBA" id="ARBA00022723"/>
    </source>
</evidence>
<dbReference type="GO" id="GO:0008270">
    <property type="term" value="F:zinc ion binding"/>
    <property type="evidence" value="ECO:0007669"/>
    <property type="project" value="UniProtKB-KW"/>
</dbReference>
<feature type="region of interest" description="Disordered" evidence="6">
    <location>
        <begin position="591"/>
        <end position="638"/>
    </location>
</feature>
<evidence type="ECO:0000313" key="9">
    <source>
        <dbReference type="Proteomes" id="UP000472271"/>
    </source>
</evidence>
<evidence type="ECO:0000259" key="7">
    <source>
        <dbReference type="PROSITE" id="PS50157"/>
    </source>
</evidence>
<dbReference type="Pfam" id="PF24056">
    <property type="entry name" value="zf-C2H2_ZFHX3"/>
    <property type="match status" value="1"/>
</dbReference>
<feature type="domain" description="C2H2-type" evidence="7">
    <location>
        <begin position="427"/>
        <end position="455"/>
    </location>
</feature>
<name>A0A673BRM1_9TELE</name>
<dbReference type="InterPro" id="IPR036236">
    <property type="entry name" value="Znf_C2H2_sf"/>
</dbReference>
<evidence type="ECO:0000256" key="4">
    <source>
        <dbReference type="ARBA" id="ARBA00022833"/>
    </source>
</evidence>
<keyword evidence="3" id="KW-0677">Repeat</keyword>
<feature type="compositionally biased region" description="Low complexity" evidence="6">
    <location>
        <begin position="598"/>
        <end position="622"/>
    </location>
</feature>
<dbReference type="Gene3D" id="3.30.160.60">
    <property type="entry name" value="Classic Zinc Finger"/>
    <property type="match status" value="2"/>
</dbReference>
<keyword evidence="4" id="KW-0862">Zinc</keyword>
<protein>
    <recommendedName>
        <fullName evidence="7">C2H2-type domain-containing protein</fullName>
    </recommendedName>
</protein>
<reference evidence="8" key="2">
    <citation type="submission" date="2025-08" db="UniProtKB">
        <authorList>
            <consortium name="Ensembl"/>
        </authorList>
    </citation>
    <scope>IDENTIFICATION</scope>
</reference>
<feature type="compositionally biased region" description="Low complexity" evidence="6">
    <location>
        <begin position="485"/>
        <end position="499"/>
    </location>
</feature>
<feature type="compositionally biased region" description="Polar residues" evidence="6">
    <location>
        <begin position="260"/>
        <end position="276"/>
    </location>
</feature>
<feature type="domain" description="C2H2-type" evidence="7">
    <location>
        <begin position="399"/>
        <end position="426"/>
    </location>
</feature>
<dbReference type="GO" id="GO:0005634">
    <property type="term" value="C:nucleus"/>
    <property type="evidence" value="ECO:0007669"/>
    <property type="project" value="UniProtKB-SubCell"/>
</dbReference>
<reference evidence="8" key="1">
    <citation type="submission" date="2019-06" db="EMBL/GenBank/DDBJ databases">
        <authorList>
            <consortium name="Wellcome Sanger Institute Data Sharing"/>
        </authorList>
    </citation>
    <scope>NUCLEOTIDE SEQUENCE [LARGE SCALE GENOMIC DNA]</scope>
</reference>
<keyword evidence="2" id="KW-0479">Metal-binding</keyword>